<evidence type="ECO:0000313" key="7">
    <source>
        <dbReference type="EMBL" id="MBP0617723.1"/>
    </source>
</evidence>
<proteinExistence type="inferred from homology"/>
<sequence>MKTLFLLAGTAALALAASGAARAEPFHYAFQGDVQSLDPMGLNETFTIGYLGNIYEGLTHYDKDMKIEPGLATDWKQTGPDTWRFNLRKNVKFHGGQDFTAEDVVFSWKRSLTEGSDFKGYGQKIKDIKVIDDHTIDITTPEPNPIFPREVVYLYIMDKGWAEEHNATKATSPKAGDDNSTYAAQHANGTGPFELVSRQPDVKSTLKRFDGYWDKDIPTNVTDVTFTPISQDATRTAALISGELDMAWPIPLQDWNRLENAKGVKILHAPDARTIFLGMDQFRDELLYSSVKGKNPLKDKKVREAMAHAIDLKVIDQKIMRGAAEPAGELIGPQINGFVKSLNTPYEYDPEKSKKLLEEAGYPDGFELGMDCPNNRYVNDALICQAVAGLLARVGIRIDLNAQPKSKYFAKVSPQSGNDTSFYLLGWTPSTFDAHNALFNLVATFDTEKNQGQFNYGHYSNPKIDELTDKIVSETDQAKRQEMITEAMTLLKDDVGYLPIHQQPLSWGVRDGVSVAQRADDVIDLRDVVIEKAK</sequence>
<evidence type="ECO:0000256" key="1">
    <source>
        <dbReference type="ARBA" id="ARBA00004418"/>
    </source>
</evidence>
<dbReference type="CDD" id="cd08498">
    <property type="entry name" value="PBP2_NikA_DppA_OppA_like_2"/>
    <property type="match status" value="1"/>
</dbReference>
<gene>
    <name evidence="7" type="ORF">J6595_19225</name>
</gene>
<dbReference type="EMBL" id="JAGJCF010000019">
    <property type="protein sequence ID" value="MBP0617723.1"/>
    <property type="molecule type" value="Genomic_DNA"/>
</dbReference>
<comment type="caution">
    <text evidence="7">The sequence shown here is derived from an EMBL/GenBank/DDBJ whole genome shotgun (WGS) entry which is preliminary data.</text>
</comment>
<evidence type="ECO:0000313" key="8">
    <source>
        <dbReference type="Proteomes" id="UP000678276"/>
    </source>
</evidence>
<comment type="subcellular location">
    <subcellularLocation>
        <location evidence="1">Periplasm</location>
    </subcellularLocation>
</comment>
<dbReference type="InterPro" id="IPR000914">
    <property type="entry name" value="SBP_5_dom"/>
</dbReference>
<organism evidence="7 8">
    <name type="scientific">Jiella mangrovi</name>
    <dbReference type="NCBI Taxonomy" id="2821407"/>
    <lineage>
        <taxon>Bacteria</taxon>
        <taxon>Pseudomonadati</taxon>
        <taxon>Pseudomonadota</taxon>
        <taxon>Alphaproteobacteria</taxon>
        <taxon>Hyphomicrobiales</taxon>
        <taxon>Aurantimonadaceae</taxon>
        <taxon>Jiella</taxon>
    </lineage>
</organism>
<evidence type="ECO:0000259" key="6">
    <source>
        <dbReference type="Pfam" id="PF00496"/>
    </source>
</evidence>
<dbReference type="Gene3D" id="3.10.105.10">
    <property type="entry name" value="Dipeptide-binding Protein, Domain 3"/>
    <property type="match status" value="1"/>
</dbReference>
<feature type="chain" id="PRO_5046110632" evidence="5">
    <location>
        <begin position="24"/>
        <end position="534"/>
    </location>
</feature>
<evidence type="ECO:0000256" key="5">
    <source>
        <dbReference type="SAM" id="SignalP"/>
    </source>
</evidence>
<dbReference type="Gene3D" id="3.40.190.10">
    <property type="entry name" value="Periplasmic binding protein-like II"/>
    <property type="match status" value="1"/>
</dbReference>
<keyword evidence="3" id="KW-0813">Transport</keyword>
<evidence type="ECO:0000256" key="3">
    <source>
        <dbReference type="ARBA" id="ARBA00022448"/>
    </source>
</evidence>
<dbReference type="PANTHER" id="PTHR30290:SF9">
    <property type="entry name" value="OLIGOPEPTIDE-BINDING PROTEIN APPA"/>
    <property type="match status" value="1"/>
</dbReference>
<evidence type="ECO:0000256" key="2">
    <source>
        <dbReference type="ARBA" id="ARBA00005695"/>
    </source>
</evidence>
<dbReference type="Gene3D" id="3.90.76.10">
    <property type="entry name" value="Dipeptide-binding Protein, Domain 1"/>
    <property type="match status" value="1"/>
</dbReference>
<feature type="domain" description="Solute-binding protein family 5" evidence="6">
    <location>
        <begin position="66"/>
        <end position="444"/>
    </location>
</feature>
<accession>A0ABS4BLW5</accession>
<dbReference type="InterPro" id="IPR039424">
    <property type="entry name" value="SBP_5"/>
</dbReference>
<dbReference type="SUPFAM" id="SSF53850">
    <property type="entry name" value="Periplasmic binding protein-like II"/>
    <property type="match status" value="1"/>
</dbReference>
<name>A0ABS4BLW5_9HYPH</name>
<keyword evidence="8" id="KW-1185">Reference proteome</keyword>
<dbReference type="RefSeq" id="WP_209596771.1">
    <property type="nucleotide sequence ID" value="NZ_JAGJCF010000019.1"/>
</dbReference>
<dbReference type="InterPro" id="IPR030678">
    <property type="entry name" value="Peptide/Ni-bd"/>
</dbReference>
<reference evidence="7 8" key="1">
    <citation type="submission" date="2021-04" db="EMBL/GenBank/DDBJ databases">
        <title>Whole genome sequence of Jiella sp. KSK16Y-1.</title>
        <authorList>
            <person name="Tuo L."/>
        </authorList>
    </citation>
    <scope>NUCLEOTIDE SEQUENCE [LARGE SCALE GENOMIC DNA]</scope>
    <source>
        <strain evidence="7 8">KSK16Y-1</strain>
    </source>
</reference>
<dbReference type="PIRSF" id="PIRSF002741">
    <property type="entry name" value="MppA"/>
    <property type="match status" value="1"/>
</dbReference>
<dbReference type="PANTHER" id="PTHR30290">
    <property type="entry name" value="PERIPLASMIC BINDING COMPONENT OF ABC TRANSPORTER"/>
    <property type="match status" value="1"/>
</dbReference>
<feature type="signal peptide" evidence="5">
    <location>
        <begin position="1"/>
        <end position="23"/>
    </location>
</feature>
<keyword evidence="4 5" id="KW-0732">Signal</keyword>
<evidence type="ECO:0000256" key="4">
    <source>
        <dbReference type="ARBA" id="ARBA00022729"/>
    </source>
</evidence>
<dbReference type="Pfam" id="PF00496">
    <property type="entry name" value="SBP_bac_5"/>
    <property type="match status" value="1"/>
</dbReference>
<comment type="similarity">
    <text evidence="2">Belongs to the bacterial solute-binding protein 5 family.</text>
</comment>
<dbReference type="InterPro" id="IPR023765">
    <property type="entry name" value="SBP_5_CS"/>
</dbReference>
<dbReference type="Proteomes" id="UP000678276">
    <property type="component" value="Unassembled WGS sequence"/>
</dbReference>
<protein>
    <submittedName>
        <fullName evidence="7">ABC transporter substrate-binding protein</fullName>
    </submittedName>
</protein>
<dbReference type="PROSITE" id="PS01040">
    <property type="entry name" value="SBP_BACTERIAL_5"/>
    <property type="match status" value="1"/>
</dbReference>